<dbReference type="EMBL" id="JACEIK010004151">
    <property type="protein sequence ID" value="MCD9644445.1"/>
    <property type="molecule type" value="Genomic_DNA"/>
</dbReference>
<gene>
    <name evidence="2" type="ORF">HAX54_032659</name>
</gene>
<name>A0ABS8VES7_DATST</name>
<evidence type="ECO:0000256" key="1">
    <source>
        <dbReference type="SAM" id="MobiDB-lite"/>
    </source>
</evidence>
<reference evidence="2 3" key="1">
    <citation type="journal article" date="2021" name="BMC Genomics">
        <title>Datura genome reveals duplications of psychoactive alkaloid biosynthetic genes and high mutation rate following tissue culture.</title>
        <authorList>
            <person name="Rajewski A."/>
            <person name="Carter-House D."/>
            <person name="Stajich J."/>
            <person name="Litt A."/>
        </authorList>
    </citation>
    <scope>NUCLEOTIDE SEQUENCE [LARGE SCALE GENOMIC DNA]</scope>
    <source>
        <strain evidence="2">AR-01</strain>
    </source>
</reference>
<accession>A0ABS8VES7</accession>
<feature type="region of interest" description="Disordered" evidence="1">
    <location>
        <begin position="1"/>
        <end position="23"/>
    </location>
</feature>
<sequence length="155" mass="18531">MKQIRDLVAGLPHRPDDPSIGQPTYLKKEELQRYHDDQKKQENHLKKLETTYTALARIHVELKSAYDKLTDSHSRMRKRKKKRDEFFTYVANVILSSQMRTYRLQMRNRERWSDIAIAMNISQMRGPLLEVRCRKCEPDPRNCSVQQKSQSLQMR</sequence>
<evidence type="ECO:0000313" key="2">
    <source>
        <dbReference type="EMBL" id="MCD9644445.1"/>
    </source>
</evidence>
<keyword evidence="3" id="KW-1185">Reference proteome</keyword>
<proteinExistence type="predicted"/>
<dbReference type="Proteomes" id="UP000823775">
    <property type="component" value="Unassembled WGS sequence"/>
</dbReference>
<organism evidence="2 3">
    <name type="scientific">Datura stramonium</name>
    <name type="common">Jimsonweed</name>
    <name type="synonym">Common thornapple</name>
    <dbReference type="NCBI Taxonomy" id="4076"/>
    <lineage>
        <taxon>Eukaryota</taxon>
        <taxon>Viridiplantae</taxon>
        <taxon>Streptophyta</taxon>
        <taxon>Embryophyta</taxon>
        <taxon>Tracheophyta</taxon>
        <taxon>Spermatophyta</taxon>
        <taxon>Magnoliopsida</taxon>
        <taxon>eudicotyledons</taxon>
        <taxon>Gunneridae</taxon>
        <taxon>Pentapetalae</taxon>
        <taxon>asterids</taxon>
        <taxon>lamiids</taxon>
        <taxon>Solanales</taxon>
        <taxon>Solanaceae</taxon>
        <taxon>Solanoideae</taxon>
        <taxon>Datureae</taxon>
        <taxon>Datura</taxon>
    </lineage>
</organism>
<evidence type="ECO:0000313" key="3">
    <source>
        <dbReference type="Proteomes" id="UP000823775"/>
    </source>
</evidence>
<protein>
    <submittedName>
        <fullName evidence="2">Uncharacterized protein</fullName>
    </submittedName>
</protein>
<comment type="caution">
    <text evidence="2">The sequence shown here is derived from an EMBL/GenBank/DDBJ whole genome shotgun (WGS) entry which is preliminary data.</text>
</comment>